<dbReference type="GO" id="GO:0080043">
    <property type="term" value="F:quercetin 3-O-glucosyltransferase activity"/>
    <property type="evidence" value="ECO:0007669"/>
    <property type="project" value="TreeGrafter"/>
</dbReference>
<name>A0AAV8TJ09_9ROSI</name>
<sequence length="448" mass="49700">MASKNVKQEIHVLLVAFSSQGHMNPMLRLGKYLLTKGLHVTLATTEIARHRMLKSSTITSTTNSVSGVQLLFFSDGLSLEYGRKANLDYYMECVGKFGSISLSNLIKEHYPVNGQKRLSYIVNNPFVPWVVDVAIEHGVPCALLWIQPCSVHAIYYRFYNKLNPFPTLIDPEMSVQLPGLPLLLTEDLPSFVLPSNPFGSIPKLFSVVFQNMKKYTRILGNSFYELEKDAINSMSDLCPFLPIGPLVPTSLFGEEEEEGQDTGVGMWKAENSCIEWLNKQEPSSVIYVSFLIWKPCYTPPPDGSGQLPTGFLEETKDQGLVLSWSPQTKVLANVALGCFITHCGWNSVLETIVAGFPVIAYPQWTDPPTIAKLIVDVFGTGLRLRENKDGVVSEQEIEHCIREVMDGPRAEQLKSNAMAFKREAAVAVASGGSSAWNIQLFVDEIIAS</sequence>
<dbReference type="PANTHER" id="PTHR11926:SF1441">
    <property type="entry name" value="GLYCOSYLTRANSFERASE"/>
    <property type="match status" value="1"/>
</dbReference>
<organism evidence="4 5">
    <name type="scientific">Erythroxylum novogranatense</name>
    <dbReference type="NCBI Taxonomy" id="1862640"/>
    <lineage>
        <taxon>Eukaryota</taxon>
        <taxon>Viridiplantae</taxon>
        <taxon>Streptophyta</taxon>
        <taxon>Embryophyta</taxon>
        <taxon>Tracheophyta</taxon>
        <taxon>Spermatophyta</taxon>
        <taxon>Magnoliopsida</taxon>
        <taxon>eudicotyledons</taxon>
        <taxon>Gunneridae</taxon>
        <taxon>Pentapetalae</taxon>
        <taxon>rosids</taxon>
        <taxon>fabids</taxon>
        <taxon>Malpighiales</taxon>
        <taxon>Erythroxylaceae</taxon>
        <taxon>Erythroxylum</taxon>
    </lineage>
</organism>
<evidence type="ECO:0000313" key="4">
    <source>
        <dbReference type="EMBL" id="KAJ8766886.1"/>
    </source>
</evidence>
<keyword evidence="5" id="KW-1185">Reference proteome</keyword>
<keyword evidence="3" id="KW-0808">Transferase</keyword>
<dbReference type="FunFam" id="3.40.50.2000:FF:000101">
    <property type="entry name" value="Glycosyltransferase"/>
    <property type="match status" value="1"/>
</dbReference>
<protein>
    <recommendedName>
        <fullName evidence="6">Glycosyltransferase</fullName>
    </recommendedName>
</protein>
<comment type="similarity">
    <text evidence="1">Belongs to the UDP-glycosyltransferase family.</text>
</comment>
<comment type="caution">
    <text evidence="4">The sequence shown here is derived from an EMBL/GenBank/DDBJ whole genome shotgun (WGS) entry which is preliminary data.</text>
</comment>
<evidence type="ECO:0000313" key="5">
    <source>
        <dbReference type="Proteomes" id="UP001159364"/>
    </source>
</evidence>
<dbReference type="PANTHER" id="PTHR11926">
    <property type="entry name" value="GLUCOSYL/GLUCURONOSYL TRANSFERASES"/>
    <property type="match status" value="1"/>
</dbReference>
<dbReference type="SUPFAM" id="SSF53756">
    <property type="entry name" value="UDP-Glycosyltransferase/glycogen phosphorylase"/>
    <property type="match status" value="1"/>
</dbReference>
<dbReference type="GO" id="GO:0080044">
    <property type="term" value="F:quercetin 7-O-glucosyltransferase activity"/>
    <property type="evidence" value="ECO:0007669"/>
    <property type="project" value="TreeGrafter"/>
</dbReference>
<dbReference type="InterPro" id="IPR002213">
    <property type="entry name" value="UDP_glucos_trans"/>
</dbReference>
<dbReference type="AlphaFoldDB" id="A0AAV8TJ09"/>
<gene>
    <name evidence="4" type="ORF">K2173_009230</name>
</gene>
<reference evidence="4 5" key="1">
    <citation type="submission" date="2021-09" db="EMBL/GenBank/DDBJ databases">
        <title>Genomic insights and catalytic innovation underlie evolution of tropane alkaloids biosynthesis.</title>
        <authorList>
            <person name="Wang Y.-J."/>
            <person name="Tian T."/>
            <person name="Huang J.-P."/>
            <person name="Huang S.-X."/>
        </authorList>
    </citation>
    <scope>NUCLEOTIDE SEQUENCE [LARGE SCALE GENOMIC DNA]</scope>
    <source>
        <strain evidence="4">KIB-2018</strain>
        <tissue evidence="4">Leaf</tissue>
    </source>
</reference>
<dbReference type="Pfam" id="PF00201">
    <property type="entry name" value="UDPGT"/>
    <property type="match status" value="1"/>
</dbReference>
<evidence type="ECO:0000256" key="3">
    <source>
        <dbReference type="ARBA" id="ARBA00022679"/>
    </source>
</evidence>
<accession>A0AAV8TJ09</accession>
<dbReference type="CDD" id="cd03784">
    <property type="entry name" value="GT1_Gtf-like"/>
    <property type="match status" value="1"/>
</dbReference>
<dbReference type="Gene3D" id="3.40.50.2000">
    <property type="entry name" value="Glycogen Phosphorylase B"/>
    <property type="match status" value="2"/>
</dbReference>
<evidence type="ECO:0000256" key="1">
    <source>
        <dbReference type="ARBA" id="ARBA00009995"/>
    </source>
</evidence>
<evidence type="ECO:0000256" key="2">
    <source>
        <dbReference type="ARBA" id="ARBA00022676"/>
    </source>
</evidence>
<keyword evidence="2" id="KW-0328">Glycosyltransferase</keyword>
<proteinExistence type="inferred from homology"/>
<evidence type="ECO:0008006" key="6">
    <source>
        <dbReference type="Google" id="ProtNLM"/>
    </source>
</evidence>
<dbReference type="EMBL" id="JAIWQS010000004">
    <property type="protein sequence ID" value="KAJ8766886.1"/>
    <property type="molecule type" value="Genomic_DNA"/>
</dbReference>
<dbReference type="Proteomes" id="UP001159364">
    <property type="component" value="Linkage Group LG04"/>
</dbReference>